<dbReference type="SUPFAM" id="SSF69304">
    <property type="entry name" value="Tricorn protease N-terminal domain"/>
    <property type="match status" value="1"/>
</dbReference>
<name>D3QAC3_STANL</name>
<evidence type="ECO:0000313" key="2">
    <source>
        <dbReference type="EMBL" id="ADD42706.1"/>
    </source>
</evidence>
<dbReference type="AlphaFoldDB" id="D3QAC3"/>
<dbReference type="STRING" id="446470.Snas_3035"/>
<dbReference type="KEGG" id="sna:Snas_3035"/>
<dbReference type="InterPro" id="IPR011042">
    <property type="entry name" value="6-blade_b-propeller_TolB-like"/>
</dbReference>
<protein>
    <recommendedName>
        <fullName evidence="4">WD40 domain protein beta Propeller</fullName>
    </recommendedName>
</protein>
<dbReference type="PROSITE" id="PS51257">
    <property type="entry name" value="PROKAR_LIPOPROTEIN"/>
    <property type="match status" value="1"/>
</dbReference>
<reference evidence="2 3" key="1">
    <citation type="journal article" date="2009" name="Stand. Genomic Sci.">
        <title>Complete genome sequence of Stackebrandtia nassauensis type strain (LLR-40K-21).</title>
        <authorList>
            <person name="Munk C."/>
            <person name="Lapidus A."/>
            <person name="Copeland A."/>
            <person name="Jando M."/>
            <person name="Mayilraj S."/>
            <person name="Glavina Del Rio T."/>
            <person name="Nolan M."/>
            <person name="Chen F."/>
            <person name="Lucas S."/>
            <person name="Tice H."/>
            <person name="Cheng J.F."/>
            <person name="Han C."/>
            <person name="Detter J.C."/>
            <person name="Bruce D."/>
            <person name="Goodwin L."/>
            <person name="Chain P."/>
            <person name="Pitluck S."/>
            <person name="Goker M."/>
            <person name="Ovchinikova G."/>
            <person name="Pati A."/>
            <person name="Ivanova N."/>
            <person name="Mavromatis K."/>
            <person name="Chen A."/>
            <person name="Palaniappan K."/>
            <person name="Land M."/>
            <person name="Hauser L."/>
            <person name="Chang Y.J."/>
            <person name="Jeffries C.D."/>
            <person name="Bristow J."/>
            <person name="Eisen J.A."/>
            <person name="Markowitz V."/>
            <person name="Hugenholtz P."/>
            <person name="Kyrpides N.C."/>
            <person name="Klenk H.P."/>
        </authorList>
    </citation>
    <scope>NUCLEOTIDE SEQUENCE [LARGE SCALE GENOMIC DNA]</scope>
    <source>
        <strain evidence="3">DSM 44728 / CIP 108903 / NRRL B-16338 / NBRC 102104 / LLR-40K-21</strain>
    </source>
</reference>
<evidence type="ECO:0008006" key="4">
    <source>
        <dbReference type="Google" id="ProtNLM"/>
    </source>
</evidence>
<dbReference type="RefSeq" id="WP_013018277.1">
    <property type="nucleotide sequence ID" value="NC_013947.1"/>
</dbReference>
<dbReference type="HOGENOM" id="CLU_711538_0_0_11"/>
<proteinExistence type="predicted"/>
<keyword evidence="3" id="KW-1185">Reference proteome</keyword>
<dbReference type="Proteomes" id="UP000000844">
    <property type="component" value="Chromosome"/>
</dbReference>
<organism evidence="2 3">
    <name type="scientific">Stackebrandtia nassauensis (strain DSM 44728 / CIP 108903 / NRRL B-16338 / NBRC 102104 / LLR-40K-21)</name>
    <dbReference type="NCBI Taxonomy" id="446470"/>
    <lineage>
        <taxon>Bacteria</taxon>
        <taxon>Bacillati</taxon>
        <taxon>Actinomycetota</taxon>
        <taxon>Actinomycetes</taxon>
        <taxon>Glycomycetales</taxon>
        <taxon>Glycomycetaceae</taxon>
        <taxon>Stackebrandtia</taxon>
    </lineage>
</organism>
<dbReference type="Gene3D" id="2.120.10.30">
    <property type="entry name" value="TolB, C-terminal domain"/>
    <property type="match status" value="1"/>
</dbReference>
<dbReference type="EMBL" id="CP001778">
    <property type="protein sequence ID" value="ADD42706.1"/>
    <property type="molecule type" value="Genomic_DNA"/>
</dbReference>
<accession>D3QAC3</accession>
<gene>
    <name evidence="2" type="ordered locus">Snas_3035</name>
</gene>
<evidence type="ECO:0000313" key="3">
    <source>
        <dbReference type="Proteomes" id="UP000000844"/>
    </source>
</evidence>
<sequence length="319" mass="33096">MPRNLVLVAVLALGVVAACDGSGSADTEDDGKGSAKPSFANATADELSGTFFYLAPHDDGAAVYSFTGDGKPKPVMTGTADLWSSATPSPDGKYISYVEGSNAESPMRIWDVEAGEPLKEQLAQVDGVCKEPAWTPDSKRLLTHAVAADSPTEATWFDVASGETSKADVVDGCHPKFPVGGDDTVYTFMTGDVTGLVMRDGKKETTLPAEVVKGRTIIDPVAVARDNAGLCVATAAEGEPVGDAARSLSCDTIVDTKTKKPVKLPDTITGAVFPESGGFITRTGDGELKLSDLDDSGIATLEEPSELAEGFLIGYAEPA</sequence>
<dbReference type="eggNOG" id="COG0823">
    <property type="taxonomic scope" value="Bacteria"/>
</dbReference>
<feature type="signal peptide" evidence="1">
    <location>
        <begin position="1"/>
        <end position="17"/>
    </location>
</feature>
<evidence type="ECO:0000256" key="1">
    <source>
        <dbReference type="SAM" id="SignalP"/>
    </source>
</evidence>
<keyword evidence="1" id="KW-0732">Signal</keyword>
<dbReference type="OrthoDB" id="3347970at2"/>
<feature type="chain" id="PRO_5038396330" description="WD40 domain protein beta Propeller" evidence="1">
    <location>
        <begin position="18"/>
        <end position="319"/>
    </location>
</feature>